<accession>A0A2T0GUW0</accession>
<protein>
    <submittedName>
        <fullName evidence="4">Iron transporter</fullName>
    </submittedName>
</protein>
<dbReference type="Pfam" id="PF01497">
    <property type="entry name" value="Peripla_BP_2"/>
    <property type="match status" value="1"/>
</dbReference>
<evidence type="ECO:0000256" key="2">
    <source>
        <dbReference type="SAM" id="MobiDB-lite"/>
    </source>
</evidence>
<organism evidence="4 5">
    <name type="scientific">Actinopolyspora mortivallis</name>
    <dbReference type="NCBI Taxonomy" id="33906"/>
    <lineage>
        <taxon>Bacteria</taxon>
        <taxon>Bacillati</taxon>
        <taxon>Actinomycetota</taxon>
        <taxon>Actinomycetes</taxon>
        <taxon>Actinopolysporales</taxon>
        <taxon>Actinopolysporaceae</taxon>
        <taxon>Actinopolyspora</taxon>
    </lineage>
</organism>
<dbReference type="PROSITE" id="PS51257">
    <property type="entry name" value="PROKAR_LIPOPROTEIN"/>
    <property type="match status" value="1"/>
</dbReference>
<dbReference type="CDD" id="cd01148">
    <property type="entry name" value="TroA_a"/>
    <property type="match status" value="1"/>
</dbReference>
<reference evidence="4 5" key="1">
    <citation type="submission" date="2018-03" db="EMBL/GenBank/DDBJ databases">
        <title>Actinopolyspora mortivallis from Sahara, screening for active biomolecules.</title>
        <authorList>
            <person name="Selama O."/>
            <person name="Wellington E.M.H."/>
            <person name="Hacene H."/>
        </authorList>
    </citation>
    <scope>NUCLEOTIDE SEQUENCE [LARGE SCALE GENOMIC DNA]</scope>
    <source>
        <strain evidence="4 5">M5A</strain>
    </source>
</reference>
<dbReference type="InterPro" id="IPR050902">
    <property type="entry name" value="ABC_Transporter_SBP"/>
</dbReference>
<name>A0A2T0GUW0_ACTMO</name>
<gene>
    <name evidence="4" type="ORF">CEP50_13195</name>
</gene>
<dbReference type="AlphaFoldDB" id="A0A2T0GUW0"/>
<dbReference type="PROSITE" id="PS50983">
    <property type="entry name" value="FE_B12_PBP"/>
    <property type="match status" value="1"/>
</dbReference>
<dbReference type="Gene3D" id="3.40.50.1980">
    <property type="entry name" value="Nitrogenase molybdenum iron protein domain"/>
    <property type="match status" value="2"/>
</dbReference>
<dbReference type="STRING" id="1050202.GCA_000384035_00823"/>
<dbReference type="Proteomes" id="UP000239352">
    <property type="component" value="Unassembled WGS sequence"/>
</dbReference>
<feature type="domain" description="Fe/B12 periplasmic-binding" evidence="3">
    <location>
        <begin position="59"/>
        <end position="339"/>
    </location>
</feature>
<dbReference type="PANTHER" id="PTHR30535:SF7">
    <property type="entry name" value="IRON(III) DICITRATE-BINDING PROTEIN"/>
    <property type="match status" value="1"/>
</dbReference>
<dbReference type="EMBL" id="PVSR01000023">
    <property type="protein sequence ID" value="PRW62899.1"/>
    <property type="molecule type" value="Genomic_DNA"/>
</dbReference>
<feature type="region of interest" description="Disordered" evidence="2">
    <location>
        <begin position="214"/>
        <end position="233"/>
    </location>
</feature>
<sequence>MTVLRNSLARGVCLLMAGTLLGGCGAQVAERSSGEVPERFPVTLTNCERERTYERPPEKVVTNDIGITEIMFALGLEDRMAGYFLSDGQRSGVRSSPWSESFEKVPHLGEEIDMEGVRAANADMVFAGWNYGFGETARFTPERLSGEGIDAYVLSESCRTGSGDERGIMPPLEALYTDIRNLGELFGVRERAERLVSEYETTVERARKDTDGQRPTVFLYDSGRSEPVTSGNGGAADQIIEKAGGRNVFHDLDDSWTTVSWETVLRADPDAILINDYGDKTSREKIEFLRNHPTFSKIEAVRENRFLTLPYAALVEGPRNPSAVRRTAEFLDTVPEDDQR</sequence>
<dbReference type="RefSeq" id="WP_106114253.1">
    <property type="nucleotide sequence ID" value="NZ_PVSR01000023.1"/>
</dbReference>
<proteinExistence type="inferred from homology"/>
<dbReference type="InterPro" id="IPR002491">
    <property type="entry name" value="ABC_transptr_periplasmic_BD"/>
</dbReference>
<evidence type="ECO:0000259" key="3">
    <source>
        <dbReference type="PROSITE" id="PS50983"/>
    </source>
</evidence>
<dbReference type="PANTHER" id="PTHR30535">
    <property type="entry name" value="VITAMIN B12-BINDING PROTEIN"/>
    <property type="match status" value="1"/>
</dbReference>
<comment type="caution">
    <text evidence="4">The sequence shown here is derived from an EMBL/GenBank/DDBJ whole genome shotgun (WGS) entry which is preliminary data.</text>
</comment>
<comment type="similarity">
    <text evidence="1">Belongs to the bacterial solute-binding protein 8 family.</text>
</comment>
<dbReference type="SUPFAM" id="SSF53807">
    <property type="entry name" value="Helical backbone' metal receptor"/>
    <property type="match status" value="1"/>
</dbReference>
<keyword evidence="5" id="KW-1185">Reference proteome</keyword>
<evidence type="ECO:0000256" key="1">
    <source>
        <dbReference type="ARBA" id="ARBA00008814"/>
    </source>
</evidence>
<dbReference type="InParanoid" id="A0A2T0GUW0"/>
<evidence type="ECO:0000313" key="4">
    <source>
        <dbReference type="EMBL" id="PRW62899.1"/>
    </source>
</evidence>
<evidence type="ECO:0000313" key="5">
    <source>
        <dbReference type="Proteomes" id="UP000239352"/>
    </source>
</evidence>